<name>A0A3P7PTS9_CYLGO</name>
<proteinExistence type="predicted"/>
<protein>
    <submittedName>
        <fullName evidence="2">Uncharacterized protein</fullName>
    </submittedName>
</protein>
<evidence type="ECO:0000313" key="2">
    <source>
        <dbReference type="EMBL" id="VDN21396.1"/>
    </source>
</evidence>
<dbReference type="AlphaFoldDB" id="A0A3P7PTS9"/>
<organism evidence="2 3">
    <name type="scientific">Cylicostephanus goldi</name>
    <name type="common">Nematode worm</name>
    <dbReference type="NCBI Taxonomy" id="71465"/>
    <lineage>
        <taxon>Eukaryota</taxon>
        <taxon>Metazoa</taxon>
        <taxon>Ecdysozoa</taxon>
        <taxon>Nematoda</taxon>
        <taxon>Chromadorea</taxon>
        <taxon>Rhabditida</taxon>
        <taxon>Rhabditina</taxon>
        <taxon>Rhabditomorpha</taxon>
        <taxon>Strongyloidea</taxon>
        <taxon>Strongylidae</taxon>
        <taxon>Cylicostephanus</taxon>
    </lineage>
</organism>
<feature type="region of interest" description="Disordered" evidence="1">
    <location>
        <begin position="75"/>
        <end position="108"/>
    </location>
</feature>
<dbReference type="EMBL" id="UYRV01105615">
    <property type="protein sequence ID" value="VDN21396.1"/>
    <property type="molecule type" value="Genomic_DNA"/>
</dbReference>
<evidence type="ECO:0000256" key="1">
    <source>
        <dbReference type="SAM" id="MobiDB-lite"/>
    </source>
</evidence>
<keyword evidence="3" id="KW-1185">Reference proteome</keyword>
<sequence>MVLDEQTLCLEDTAPTDTLPWNSSQGKCARLDDVDNSSAGAGSSRDLLESMSSAWVELSSTSVAVGAIIVKKEEPSSTTGIIVKKEEPSSTTGPTHAEGEENQRMSSD</sequence>
<feature type="compositionally biased region" description="Polar residues" evidence="1">
    <location>
        <begin position="15"/>
        <end position="26"/>
    </location>
</feature>
<gene>
    <name evidence="2" type="ORF">CGOC_LOCUS9029</name>
</gene>
<feature type="region of interest" description="Disordered" evidence="1">
    <location>
        <begin position="14"/>
        <end position="47"/>
    </location>
</feature>
<evidence type="ECO:0000313" key="3">
    <source>
        <dbReference type="Proteomes" id="UP000271889"/>
    </source>
</evidence>
<dbReference type="Proteomes" id="UP000271889">
    <property type="component" value="Unassembled WGS sequence"/>
</dbReference>
<feature type="compositionally biased region" description="Basic and acidic residues" evidence="1">
    <location>
        <begin position="97"/>
        <end position="108"/>
    </location>
</feature>
<reference evidence="2 3" key="1">
    <citation type="submission" date="2018-11" db="EMBL/GenBank/DDBJ databases">
        <authorList>
            <consortium name="Pathogen Informatics"/>
        </authorList>
    </citation>
    <scope>NUCLEOTIDE SEQUENCE [LARGE SCALE GENOMIC DNA]</scope>
</reference>
<accession>A0A3P7PTS9</accession>